<dbReference type="STRING" id="926562.Oweho_2179"/>
<dbReference type="Proteomes" id="UP000005631">
    <property type="component" value="Chromosome"/>
</dbReference>
<dbReference type="Pfam" id="PF08757">
    <property type="entry name" value="CotH"/>
    <property type="match status" value="1"/>
</dbReference>
<accession>G8R4M9</accession>
<dbReference type="AlphaFoldDB" id="G8R4M9"/>
<gene>
    <name evidence="3" type="ordered locus">Oweho_2179</name>
</gene>
<sequence length="403" mass="46881">MKKYLIGLLAILALAACSELNVENKNLPGVNGITPTTISTKFSVANIECDQAEFDKMYRLYSRDLSVDARLFFYNQNGDLRLNATPAQIEVKGNGSASLVLKSIGIRFNHPLNNDSAQIFQPTRLINNHSVNTFHALRFRNSGQDFGRTMIKDIAYTELAIQAGLDFEMMYYEPVHVFINDEYYGLMNMRTENEAFGIAGLIDVPVSGITTMDSQMKDGEFEWESGPEEPSNELLEAIENKDWQEIEELVDMSSYIDYLIYEDYIGNRDWPNNNLRLYSSNGGRFRFMFYDSDWSADRPKDPELPKLEYDESGMASIYQSMKDAPAYRERFIARQKELYSFFSSEKFNTIVDRLATDIEDDIPYLISKYQKPESRMHWRQNIEILKREFERQDKYIRKKHKLD</sequence>
<dbReference type="Pfam" id="PF08139">
    <property type="entry name" value="LPAM_1"/>
    <property type="match status" value="1"/>
</dbReference>
<evidence type="ECO:0000256" key="1">
    <source>
        <dbReference type="ARBA" id="ARBA00017922"/>
    </source>
</evidence>
<organism evidence="3 4">
    <name type="scientific">Owenweeksia hongkongensis (strain DSM 17368 / CIP 108786 / JCM 12287 / NRRL B-23963 / UST20020801)</name>
    <dbReference type="NCBI Taxonomy" id="926562"/>
    <lineage>
        <taxon>Bacteria</taxon>
        <taxon>Pseudomonadati</taxon>
        <taxon>Bacteroidota</taxon>
        <taxon>Flavobacteriia</taxon>
        <taxon>Flavobacteriales</taxon>
        <taxon>Owenweeksiaceae</taxon>
        <taxon>Owenweeksia</taxon>
    </lineage>
</organism>
<dbReference type="EMBL" id="CP003156">
    <property type="protein sequence ID" value="AEV33153.1"/>
    <property type="molecule type" value="Genomic_DNA"/>
</dbReference>
<evidence type="ECO:0000313" key="4">
    <source>
        <dbReference type="Proteomes" id="UP000005631"/>
    </source>
</evidence>
<dbReference type="HOGENOM" id="CLU_683028_0_0_10"/>
<dbReference type="InterPro" id="IPR012640">
    <property type="entry name" value="Membr_lipoprot_lipid_attach_CS"/>
</dbReference>
<name>G8R4M9_OWEHD</name>
<dbReference type="RefSeq" id="WP_014202502.1">
    <property type="nucleotide sequence ID" value="NC_016599.1"/>
</dbReference>
<dbReference type="InterPro" id="IPR014867">
    <property type="entry name" value="Spore_coat_CotH_CotH2/3/7"/>
</dbReference>
<reference evidence="3 4" key="1">
    <citation type="journal article" date="2012" name="Stand. Genomic Sci.">
        <title>Genome sequence of the orange-pigmented seawater bacterium Owenweeksia hongkongensis type strain (UST20020801(T)).</title>
        <authorList>
            <person name="Riedel T."/>
            <person name="Held B."/>
            <person name="Nolan M."/>
            <person name="Lucas S."/>
            <person name="Lapidus A."/>
            <person name="Tice H."/>
            <person name="Del Rio T.G."/>
            <person name="Cheng J.F."/>
            <person name="Han C."/>
            <person name="Tapia R."/>
            <person name="Goodwin L.A."/>
            <person name="Pitluck S."/>
            <person name="Liolios K."/>
            <person name="Mavromatis K."/>
            <person name="Pagani I."/>
            <person name="Ivanova N."/>
            <person name="Mikhailova N."/>
            <person name="Pati A."/>
            <person name="Chen A."/>
            <person name="Palaniappan K."/>
            <person name="Rohde M."/>
            <person name="Tindall B.J."/>
            <person name="Detter J.C."/>
            <person name="Goker M."/>
            <person name="Woyke T."/>
            <person name="Bristow J."/>
            <person name="Eisen J.A."/>
            <person name="Markowitz V."/>
            <person name="Hugenholtz P."/>
            <person name="Klenk H.P."/>
            <person name="Kyrpides N.C."/>
        </authorList>
    </citation>
    <scope>NUCLEOTIDE SEQUENCE</scope>
    <source>
        <strain evidence="4">DSM 17368 / JCM 12287 / NRRL B-23963</strain>
    </source>
</reference>
<protein>
    <recommendedName>
        <fullName evidence="1">Type IV secretion system putative lipoprotein virB7</fullName>
    </recommendedName>
</protein>
<dbReference type="PROSITE" id="PS51257">
    <property type="entry name" value="PROKAR_LIPOPROTEIN"/>
    <property type="match status" value="1"/>
</dbReference>
<dbReference type="OrthoDB" id="9806464at2"/>
<evidence type="ECO:0000313" key="3">
    <source>
        <dbReference type="EMBL" id="AEV33153.1"/>
    </source>
</evidence>
<dbReference type="KEGG" id="oho:Oweho_2179"/>
<evidence type="ECO:0000256" key="2">
    <source>
        <dbReference type="ARBA" id="ARBA00022729"/>
    </source>
</evidence>
<keyword evidence="2" id="KW-0732">Signal</keyword>
<keyword evidence="4" id="KW-1185">Reference proteome</keyword>
<proteinExistence type="predicted"/>